<feature type="domain" description="CRAL-TRIO" evidence="1">
    <location>
        <begin position="86"/>
        <end position="248"/>
    </location>
</feature>
<dbReference type="Proteomes" id="UP001497457">
    <property type="component" value="Chromosome 11b"/>
</dbReference>
<dbReference type="SMART" id="SM00516">
    <property type="entry name" value="SEC14"/>
    <property type="match status" value="1"/>
</dbReference>
<dbReference type="CDD" id="cd00170">
    <property type="entry name" value="SEC14"/>
    <property type="match status" value="1"/>
</dbReference>
<protein>
    <recommendedName>
        <fullName evidence="1">CRAL-TRIO domain-containing protein</fullName>
    </recommendedName>
</protein>
<accession>A0ABC8VZD7</accession>
<gene>
    <name evidence="2" type="ORF">URODEC1_LOCUS8406</name>
</gene>
<organism evidence="2 3">
    <name type="scientific">Urochloa decumbens</name>
    <dbReference type="NCBI Taxonomy" id="240449"/>
    <lineage>
        <taxon>Eukaryota</taxon>
        <taxon>Viridiplantae</taxon>
        <taxon>Streptophyta</taxon>
        <taxon>Embryophyta</taxon>
        <taxon>Tracheophyta</taxon>
        <taxon>Spermatophyta</taxon>
        <taxon>Magnoliopsida</taxon>
        <taxon>Liliopsida</taxon>
        <taxon>Poales</taxon>
        <taxon>Poaceae</taxon>
        <taxon>PACMAD clade</taxon>
        <taxon>Panicoideae</taxon>
        <taxon>Panicodae</taxon>
        <taxon>Paniceae</taxon>
        <taxon>Melinidinae</taxon>
        <taxon>Urochloa</taxon>
    </lineage>
</organism>
<dbReference type="SUPFAM" id="SSF46938">
    <property type="entry name" value="CRAL/TRIO N-terminal domain"/>
    <property type="match status" value="1"/>
</dbReference>
<dbReference type="PROSITE" id="PS50191">
    <property type="entry name" value="CRAL_TRIO"/>
    <property type="match status" value="1"/>
</dbReference>
<keyword evidence="3" id="KW-1185">Reference proteome</keyword>
<evidence type="ECO:0000259" key="1">
    <source>
        <dbReference type="PROSITE" id="PS50191"/>
    </source>
</evidence>
<evidence type="ECO:0000313" key="3">
    <source>
        <dbReference type="Proteomes" id="UP001497457"/>
    </source>
</evidence>
<dbReference type="InterPro" id="IPR036273">
    <property type="entry name" value="CRAL/TRIO_N_dom_sf"/>
</dbReference>
<name>A0ABC8VZD7_9POAL</name>
<dbReference type="InterPro" id="IPR001251">
    <property type="entry name" value="CRAL-TRIO_dom"/>
</dbReference>
<dbReference type="InterPro" id="IPR052578">
    <property type="entry name" value="PI_Transfer_CRAL-TRIO"/>
</dbReference>
<sequence length="276" mass="32037">MSYLLRSRSEPKKLIPESLEEQKGKINEVRELLGNLPTEMPNFLSDATIRRFLRARNWSTVQAAKSLKEAARWRRQYEPEKIRWENIADSENEAKRAYIPDYLDNNGRMVFVTMPATKTKTSEEDHLKYLVYNLENLVLNSEDAQESVVWMSDFRGWAISSTPFSLTRESLRIIQKYYPGLIAVAILTNPPKIFESFWKIIKHFLEPKMSEKVKFVYNNNSESQRIMGDTFDLDKLESTFGGRNTAGLDIRKYAEKMRRQDQIRGACNADGNSSSS</sequence>
<dbReference type="Pfam" id="PF00650">
    <property type="entry name" value="CRAL_TRIO"/>
    <property type="match status" value="1"/>
</dbReference>
<dbReference type="PANTHER" id="PTHR45824:SF10">
    <property type="entry name" value="CRAL-TRIO DOMAIN-CONTAINING PROTEIN"/>
    <property type="match status" value="1"/>
</dbReference>
<dbReference type="Gene3D" id="3.40.525.10">
    <property type="entry name" value="CRAL-TRIO lipid binding domain"/>
    <property type="match status" value="1"/>
</dbReference>
<dbReference type="PANTHER" id="PTHR45824">
    <property type="entry name" value="GH16843P"/>
    <property type="match status" value="1"/>
</dbReference>
<proteinExistence type="predicted"/>
<evidence type="ECO:0000313" key="2">
    <source>
        <dbReference type="EMBL" id="CAL4899848.1"/>
    </source>
</evidence>
<dbReference type="FunFam" id="3.40.525.10:FF:000024">
    <property type="entry name" value="Sec14p-like phosphatidylinositol transfer family protein"/>
    <property type="match status" value="1"/>
</dbReference>
<dbReference type="AlphaFoldDB" id="A0ABC8VZD7"/>
<dbReference type="SUPFAM" id="SSF52087">
    <property type="entry name" value="CRAL/TRIO domain"/>
    <property type="match status" value="1"/>
</dbReference>
<reference evidence="3" key="1">
    <citation type="submission" date="2024-06" db="EMBL/GenBank/DDBJ databases">
        <authorList>
            <person name="Ryan C."/>
        </authorList>
    </citation>
    <scope>NUCLEOTIDE SEQUENCE [LARGE SCALE GENOMIC DNA]</scope>
</reference>
<reference evidence="2 3" key="2">
    <citation type="submission" date="2024-10" db="EMBL/GenBank/DDBJ databases">
        <authorList>
            <person name="Ryan C."/>
        </authorList>
    </citation>
    <scope>NUCLEOTIDE SEQUENCE [LARGE SCALE GENOMIC DNA]</scope>
</reference>
<dbReference type="EMBL" id="OZ075121">
    <property type="protein sequence ID" value="CAL4899848.1"/>
    <property type="molecule type" value="Genomic_DNA"/>
</dbReference>
<dbReference type="InterPro" id="IPR036865">
    <property type="entry name" value="CRAL-TRIO_dom_sf"/>
</dbReference>